<gene>
    <name evidence="9" type="ORF">HPP92_012900</name>
</gene>
<keyword evidence="10" id="KW-1185">Reference proteome</keyword>
<dbReference type="GO" id="GO:0008171">
    <property type="term" value="F:O-methyltransferase activity"/>
    <property type="evidence" value="ECO:0007669"/>
    <property type="project" value="UniProtKB-UniRule"/>
</dbReference>
<evidence type="ECO:0000256" key="3">
    <source>
        <dbReference type="ARBA" id="ARBA00022679"/>
    </source>
</evidence>
<keyword evidence="2 6" id="KW-0489">Methyltransferase</keyword>
<dbReference type="EC" id="2.1.1.-" evidence="6"/>
<evidence type="ECO:0000256" key="7">
    <source>
        <dbReference type="SAM" id="MobiDB-lite"/>
    </source>
</evidence>
<feature type="compositionally biased region" description="Basic and acidic residues" evidence="7">
    <location>
        <begin position="120"/>
        <end position="132"/>
    </location>
</feature>
<evidence type="ECO:0000256" key="4">
    <source>
        <dbReference type="ARBA" id="ARBA00022691"/>
    </source>
</evidence>
<protein>
    <recommendedName>
        <fullName evidence="6">RNA methyltransferase</fullName>
        <ecNumber evidence="6">2.1.1.-</ecNumber>
    </recommendedName>
</protein>
<accession>A0A835QNY9</accession>
<dbReference type="GO" id="GO:0040031">
    <property type="term" value="P:snRNA modification"/>
    <property type="evidence" value="ECO:0007669"/>
    <property type="project" value="TreeGrafter"/>
</dbReference>
<dbReference type="InterPro" id="IPR029063">
    <property type="entry name" value="SAM-dependent_MTases_sf"/>
</dbReference>
<evidence type="ECO:0000256" key="2">
    <source>
        <dbReference type="ARBA" id="ARBA00022603"/>
    </source>
</evidence>
<evidence type="ECO:0000259" key="8">
    <source>
        <dbReference type="PROSITE" id="PS51515"/>
    </source>
</evidence>
<feature type="region of interest" description="Disordered" evidence="7">
    <location>
        <begin position="110"/>
        <end position="135"/>
    </location>
</feature>
<name>A0A835QNY9_VANPL</name>
<dbReference type="Pfam" id="PF06859">
    <property type="entry name" value="Bin3"/>
    <property type="match status" value="1"/>
</dbReference>
<dbReference type="GO" id="GO:0008173">
    <property type="term" value="F:RNA methyltransferase activity"/>
    <property type="evidence" value="ECO:0007669"/>
    <property type="project" value="UniProtKB-UniRule"/>
</dbReference>
<dbReference type="GO" id="GO:0017069">
    <property type="term" value="F:snRNA binding"/>
    <property type="evidence" value="ECO:0007669"/>
    <property type="project" value="TreeGrafter"/>
</dbReference>
<feature type="domain" description="Bin3-type SAM" evidence="8">
    <location>
        <begin position="222"/>
        <end position="462"/>
    </location>
</feature>
<proteinExistence type="inferred from homology"/>
<dbReference type="SUPFAM" id="SSF53335">
    <property type="entry name" value="S-adenosyl-L-methionine-dependent methyltransferases"/>
    <property type="match status" value="1"/>
</dbReference>
<evidence type="ECO:0000313" key="9">
    <source>
        <dbReference type="EMBL" id="KAG0476059.1"/>
    </source>
</evidence>
<sequence length="462" mass="52885">MEYRSGERSDKWEPYENLRKIGRARGEDEDRGAFGFGPKSWTGWVELGGLVSRQENNRTKEKNSVSPRGAPWVSGGVHSLRLDTQSVFGLSDTEKRRGFRVFWRKSRVGGYRSSSGQTKSKVESELREEETRSPAVASFKKIRKKGEDRKGSLAAAGAREESSDPYLASSRFIPMILEETKGMAEEKQEKQSTKVRNRNDIFVYGNYRKYYGYRLNHNVEKDPRLDVFKKEWFENKECLDIGCNQGLVTIGIARRFRCRSIIGIDIDKGLIEDAKCNLRNTSRRRQSPGFLVKTTASNGLATKEFPECKVSHISNEDSFCEPSSSSPMEQDLLQRVVFRCENFVEKMLPCLEKYDTILCLSVTKWIHLNWGDDGLVTLFVKIWRLLKAGGILVLEPQPWSSYKRNRLVSETTKRNFSSIDIHPRLFREILLDKVGFRSADTITKSLPGTAAGFDRPIIVFQK</sequence>
<evidence type="ECO:0000256" key="5">
    <source>
        <dbReference type="PROSITE-ProRule" id="PRU00848"/>
    </source>
</evidence>
<evidence type="ECO:0000256" key="1">
    <source>
        <dbReference type="ARBA" id="ARBA00008361"/>
    </source>
</evidence>
<dbReference type="GO" id="GO:0032259">
    <property type="term" value="P:methylation"/>
    <property type="evidence" value="ECO:0007669"/>
    <property type="project" value="UniProtKB-KW"/>
</dbReference>
<dbReference type="OrthoDB" id="1904536at2759"/>
<dbReference type="AlphaFoldDB" id="A0A835QNY9"/>
<reference evidence="9 10" key="1">
    <citation type="journal article" date="2020" name="Nat. Food">
        <title>A phased Vanilla planifolia genome enables genetic improvement of flavour and production.</title>
        <authorList>
            <person name="Hasing T."/>
            <person name="Tang H."/>
            <person name="Brym M."/>
            <person name="Khazi F."/>
            <person name="Huang T."/>
            <person name="Chambers A.H."/>
        </authorList>
    </citation>
    <scope>NUCLEOTIDE SEQUENCE [LARGE SCALE GENOMIC DNA]</scope>
    <source>
        <tissue evidence="9">Leaf</tissue>
    </source>
</reference>
<feature type="region of interest" description="Disordered" evidence="7">
    <location>
        <begin position="52"/>
        <end position="76"/>
    </location>
</feature>
<dbReference type="Proteomes" id="UP000636800">
    <property type="component" value="Chromosome 6"/>
</dbReference>
<dbReference type="InterPro" id="IPR010675">
    <property type="entry name" value="Bin3_C"/>
</dbReference>
<keyword evidence="3 6" id="KW-0808">Transferase</keyword>
<dbReference type="PANTHER" id="PTHR12315:SF0">
    <property type="entry name" value="7SK SNRNA METHYLPHOSPHATE CAPPING ENZYME"/>
    <property type="match status" value="1"/>
</dbReference>
<dbReference type="InterPro" id="IPR024160">
    <property type="entry name" value="BIN3_SAM-bd_dom"/>
</dbReference>
<dbReference type="EMBL" id="JADCNL010000006">
    <property type="protein sequence ID" value="KAG0476059.1"/>
    <property type="molecule type" value="Genomic_DNA"/>
</dbReference>
<dbReference type="PROSITE" id="PS51515">
    <property type="entry name" value="BIN3_SAM"/>
    <property type="match status" value="1"/>
</dbReference>
<dbReference type="CDD" id="cd02440">
    <property type="entry name" value="AdoMet_MTases"/>
    <property type="match status" value="1"/>
</dbReference>
<dbReference type="InterPro" id="IPR039772">
    <property type="entry name" value="Bin3-like"/>
</dbReference>
<dbReference type="Gene3D" id="3.40.50.150">
    <property type="entry name" value="Vaccinia Virus protein VP39"/>
    <property type="match status" value="1"/>
</dbReference>
<comment type="similarity">
    <text evidence="1 6">Belongs to the methyltransferase superfamily.</text>
</comment>
<evidence type="ECO:0000256" key="6">
    <source>
        <dbReference type="RuleBase" id="RU367087"/>
    </source>
</evidence>
<comment type="caution">
    <text evidence="9">The sequence shown here is derived from an EMBL/GenBank/DDBJ whole genome shotgun (WGS) entry which is preliminary data.</text>
</comment>
<organism evidence="9 10">
    <name type="scientific">Vanilla planifolia</name>
    <name type="common">Vanilla</name>
    <dbReference type="NCBI Taxonomy" id="51239"/>
    <lineage>
        <taxon>Eukaryota</taxon>
        <taxon>Viridiplantae</taxon>
        <taxon>Streptophyta</taxon>
        <taxon>Embryophyta</taxon>
        <taxon>Tracheophyta</taxon>
        <taxon>Spermatophyta</taxon>
        <taxon>Magnoliopsida</taxon>
        <taxon>Liliopsida</taxon>
        <taxon>Asparagales</taxon>
        <taxon>Orchidaceae</taxon>
        <taxon>Vanilloideae</taxon>
        <taxon>Vanilleae</taxon>
        <taxon>Vanilla</taxon>
    </lineage>
</organism>
<evidence type="ECO:0000313" key="10">
    <source>
        <dbReference type="Proteomes" id="UP000636800"/>
    </source>
</evidence>
<keyword evidence="4 5" id="KW-0949">S-adenosyl-L-methionine</keyword>
<dbReference type="PANTHER" id="PTHR12315">
    <property type="entry name" value="BICOID-INTERACTING PROTEIN RELATED"/>
    <property type="match status" value="1"/>
</dbReference>